<feature type="region of interest" description="Disordered" evidence="8">
    <location>
        <begin position="44"/>
        <end position="71"/>
    </location>
</feature>
<dbReference type="GO" id="GO:0005930">
    <property type="term" value="C:axoneme"/>
    <property type="evidence" value="ECO:0007669"/>
    <property type="project" value="UniProtKB-SubCell"/>
</dbReference>
<evidence type="ECO:0000256" key="6">
    <source>
        <dbReference type="ARBA" id="ARBA00035661"/>
    </source>
</evidence>
<evidence type="ECO:0000256" key="3">
    <source>
        <dbReference type="ARBA" id="ARBA00023212"/>
    </source>
</evidence>
<accession>A0A8T2JLW5</accession>
<protein>
    <recommendedName>
        <fullName evidence="7">Ciliary microtubule inner protein 2B</fullName>
    </recommendedName>
</protein>
<evidence type="ECO:0000256" key="5">
    <source>
        <dbReference type="ARBA" id="ARBA00035003"/>
    </source>
</evidence>
<gene>
    <name evidence="10" type="ORF">GDO86_012119</name>
</gene>
<dbReference type="InterPro" id="IPR018902">
    <property type="entry name" value="CMI2A-C-like_dom"/>
</dbReference>
<dbReference type="GO" id="GO:0015630">
    <property type="term" value="C:microtubule cytoskeleton"/>
    <property type="evidence" value="ECO:0007669"/>
    <property type="project" value="UniProtKB-ARBA"/>
</dbReference>
<name>A0A8T2JLW5_9PIPI</name>
<keyword evidence="3" id="KW-0206">Cytoskeleton</keyword>
<evidence type="ECO:0000256" key="4">
    <source>
        <dbReference type="ARBA" id="ARBA00023273"/>
    </source>
</evidence>
<comment type="function">
    <text evidence="5">Microtubule inner protein (MIP) part of the dynein-decorated doublet microtubules (DMTs) in cilia axoneme, which is required for motile cilia beating.</text>
</comment>
<keyword evidence="11" id="KW-1185">Reference proteome</keyword>
<feature type="domain" description="Ciliary microtubule inner protein 2A-C-like" evidence="9">
    <location>
        <begin position="9"/>
        <end position="52"/>
    </location>
</feature>
<dbReference type="OrthoDB" id="2019884at2759"/>
<organism evidence="10 11">
    <name type="scientific">Hymenochirus boettgeri</name>
    <name type="common">Congo dwarf clawed frog</name>
    <dbReference type="NCBI Taxonomy" id="247094"/>
    <lineage>
        <taxon>Eukaryota</taxon>
        <taxon>Metazoa</taxon>
        <taxon>Chordata</taxon>
        <taxon>Craniata</taxon>
        <taxon>Vertebrata</taxon>
        <taxon>Euteleostomi</taxon>
        <taxon>Amphibia</taxon>
        <taxon>Batrachia</taxon>
        <taxon>Anura</taxon>
        <taxon>Pipoidea</taxon>
        <taxon>Pipidae</taxon>
        <taxon>Pipinae</taxon>
        <taxon>Hymenochirus</taxon>
    </lineage>
</organism>
<comment type="similarity">
    <text evidence="6">Belongs to the CIMIP2 family.</text>
</comment>
<sequence>MAVDQHGWYSGYCPQFKYNLGKTYGQLTGQLLTSPNIKRSRHLVLQSGPSPSPNHRPLEHPQDPVRRKRQLGDQRLTISMIPGYTGFIPRSQKFFAKTYTETSRDAMSDFVNEQLLQEAQRQEVALMSKLQEQHNIESVVCHV</sequence>
<feature type="domain" description="Ciliary microtubule inner protein 2A-C-like" evidence="9">
    <location>
        <begin position="79"/>
        <end position="121"/>
    </location>
</feature>
<evidence type="ECO:0000256" key="7">
    <source>
        <dbReference type="ARBA" id="ARBA00041163"/>
    </source>
</evidence>
<reference evidence="10" key="1">
    <citation type="thesis" date="2020" institute="ProQuest LLC" country="789 East Eisenhower Parkway, Ann Arbor, MI, USA">
        <title>Comparative Genomics and Chromosome Evolution.</title>
        <authorList>
            <person name="Mudd A.B."/>
        </authorList>
    </citation>
    <scope>NUCLEOTIDE SEQUENCE</scope>
    <source>
        <strain evidence="10">Female2</strain>
        <tissue evidence="10">Blood</tissue>
    </source>
</reference>
<evidence type="ECO:0000256" key="1">
    <source>
        <dbReference type="ARBA" id="ARBA00004430"/>
    </source>
</evidence>
<comment type="caution">
    <text evidence="10">The sequence shown here is derived from an EMBL/GenBank/DDBJ whole genome shotgun (WGS) entry which is preliminary data.</text>
</comment>
<dbReference type="PANTHER" id="PTHR22146">
    <property type="entry name" value="CAT EYE SYNDROME CRITICAL REGION PROTEIN 6"/>
    <property type="match status" value="1"/>
</dbReference>
<keyword evidence="2" id="KW-0963">Cytoplasm</keyword>
<evidence type="ECO:0000256" key="8">
    <source>
        <dbReference type="SAM" id="MobiDB-lite"/>
    </source>
</evidence>
<dbReference type="AlphaFoldDB" id="A0A8T2JLW5"/>
<comment type="subcellular location">
    <subcellularLocation>
        <location evidence="1">Cytoplasm</location>
        <location evidence="1">Cytoskeleton</location>
        <location evidence="1">Cilium axoneme</location>
    </subcellularLocation>
</comment>
<evidence type="ECO:0000259" key="9">
    <source>
        <dbReference type="Pfam" id="PF10629"/>
    </source>
</evidence>
<dbReference type="Pfam" id="PF10629">
    <property type="entry name" value="CMI2B-like"/>
    <property type="match status" value="2"/>
</dbReference>
<evidence type="ECO:0000313" key="10">
    <source>
        <dbReference type="EMBL" id="KAG8443591.1"/>
    </source>
</evidence>
<evidence type="ECO:0000313" key="11">
    <source>
        <dbReference type="Proteomes" id="UP000812440"/>
    </source>
</evidence>
<keyword evidence="4" id="KW-0966">Cell projection</keyword>
<proteinExistence type="inferred from homology"/>
<feature type="compositionally biased region" description="Basic and acidic residues" evidence="8">
    <location>
        <begin position="56"/>
        <end position="65"/>
    </location>
</feature>
<dbReference type="Proteomes" id="UP000812440">
    <property type="component" value="Chromosome 6"/>
</dbReference>
<evidence type="ECO:0000256" key="2">
    <source>
        <dbReference type="ARBA" id="ARBA00022490"/>
    </source>
</evidence>
<dbReference type="EMBL" id="JAACNH010000005">
    <property type="protein sequence ID" value="KAG8443591.1"/>
    <property type="molecule type" value="Genomic_DNA"/>
</dbReference>
<dbReference type="PANTHER" id="PTHR22146:SF8">
    <property type="entry name" value="PROTEIN FAM166B"/>
    <property type="match status" value="1"/>
</dbReference>